<dbReference type="InterPro" id="IPR052106">
    <property type="entry name" value="PINc/VapC_TA"/>
</dbReference>
<dbReference type="EMBL" id="LCAE01000002">
    <property type="protein sequence ID" value="KKR87989.1"/>
    <property type="molecule type" value="Genomic_DNA"/>
</dbReference>
<dbReference type="Proteomes" id="UP000033858">
    <property type="component" value="Unassembled WGS sequence"/>
</dbReference>
<dbReference type="Gene3D" id="3.40.50.1010">
    <property type="entry name" value="5'-nuclease"/>
    <property type="match status" value="1"/>
</dbReference>
<proteinExistence type="predicted"/>
<evidence type="ECO:0000313" key="2">
    <source>
        <dbReference type="EMBL" id="KKR87989.1"/>
    </source>
</evidence>
<protein>
    <recommendedName>
        <fullName evidence="1">PIN domain-containing protein</fullName>
    </recommendedName>
</protein>
<dbReference type="Pfam" id="PF01850">
    <property type="entry name" value="PIN"/>
    <property type="match status" value="1"/>
</dbReference>
<dbReference type="InterPro" id="IPR002716">
    <property type="entry name" value="PIN_dom"/>
</dbReference>
<sequence length="135" mass="15798">MQFVDTNIFIRFLTKDDPKKAEACFDLLQRAEKGEINLQTTESIIAETVYVLESKRLYDLSKKEIYQKLFPLLKIKGLKITYKKSLILALDIYLKWNLDFEDAILIAHSLRVGSKEIYSYDRSIDKFSGVKRLEP</sequence>
<feature type="domain" description="PIN" evidence="1">
    <location>
        <begin position="3"/>
        <end position="127"/>
    </location>
</feature>
<reference evidence="2 3" key="1">
    <citation type="journal article" date="2015" name="Nature">
        <title>rRNA introns, odd ribosomes, and small enigmatic genomes across a large radiation of phyla.</title>
        <authorList>
            <person name="Brown C.T."/>
            <person name="Hug L.A."/>
            <person name="Thomas B.C."/>
            <person name="Sharon I."/>
            <person name="Castelle C.J."/>
            <person name="Singh A."/>
            <person name="Wilkins M.J."/>
            <person name="Williams K.H."/>
            <person name="Banfield J.F."/>
        </authorList>
    </citation>
    <scope>NUCLEOTIDE SEQUENCE [LARGE SCALE GENOMIC DNA]</scope>
</reference>
<dbReference type="PANTHER" id="PTHR38826:SF5">
    <property type="entry name" value="RIBONUCLEASE VAPC13"/>
    <property type="match status" value="1"/>
</dbReference>
<name>A0A0G0UGI9_9BACT</name>
<organism evidence="2 3">
    <name type="scientific">Candidatus Woesebacteria bacterium GW2011_GWB1_41_10</name>
    <dbReference type="NCBI Taxonomy" id="1618577"/>
    <lineage>
        <taxon>Bacteria</taxon>
        <taxon>Candidatus Woeseibacteriota</taxon>
    </lineage>
</organism>
<dbReference type="InterPro" id="IPR029060">
    <property type="entry name" value="PIN-like_dom_sf"/>
</dbReference>
<evidence type="ECO:0000259" key="1">
    <source>
        <dbReference type="Pfam" id="PF01850"/>
    </source>
</evidence>
<comment type="caution">
    <text evidence="2">The sequence shown here is derived from an EMBL/GenBank/DDBJ whole genome shotgun (WGS) entry which is preliminary data.</text>
</comment>
<dbReference type="AlphaFoldDB" id="A0A0G0UGI9"/>
<gene>
    <name evidence="2" type="ORF">UU32_C0002G0014</name>
</gene>
<accession>A0A0G0UGI9</accession>
<evidence type="ECO:0000313" key="3">
    <source>
        <dbReference type="Proteomes" id="UP000033858"/>
    </source>
</evidence>
<dbReference type="SUPFAM" id="SSF88723">
    <property type="entry name" value="PIN domain-like"/>
    <property type="match status" value="1"/>
</dbReference>
<dbReference type="PANTHER" id="PTHR38826">
    <property type="entry name" value="RIBONUCLEASE VAPC13"/>
    <property type="match status" value="1"/>
</dbReference>